<dbReference type="InterPro" id="IPR011965">
    <property type="entry name" value="PaaX_trns_reg"/>
</dbReference>
<dbReference type="Gene3D" id="3.30.70.2650">
    <property type="match status" value="1"/>
</dbReference>
<comment type="caution">
    <text evidence="4">The sequence shown here is derived from an EMBL/GenBank/DDBJ whole genome shotgun (WGS) entry which is preliminary data.</text>
</comment>
<dbReference type="InterPro" id="IPR036388">
    <property type="entry name" value="WH-like_DNA-bd_sf"/>
</dbReference>
<dbReference type="EMBL" id="BAABJP010000030">
    <property type="protein sequence ID" value="GAA5163731.1"/>
    <property type="molecule type" value="Genomic_DNA"/>
</dbReference>
<dbReference type="PANTHER" id="PTHR30319">
    <property type="entry name" value="PHENYLACETIC ACID REGULATOR-RELATED TRANSCRIPTIONAL REPRESSOR"/>
    <property type="match status" value="1"/>
</dbReference>
<dbReference type="PANTHER" id="PTHR30319:SF1">
    <property type="entry name" value="TRANSCRIPTIONAL REPRESSOR PAAX"/>
    <property type="match status" value="1"/>
</dbReference>
<protein>
    <submittedName>
        <fullName evidence="4">PaaX family transcriptional regulator C-terminal domain-containing protein</fullName>
    </submittedName>
</protein>
<gene>
    <name evidence="4" type="ORF">GCM10023321_51020</name>
</gene>
<name>A0ABP9QL38_9PSEU</name>
<feature type="domain" description="Transcriptional repressor PaaX-like C-terminal" evidence="2">
    <location>
        <begin position="184"/>
        <end position="273"/>
    </location>
</feature>
<dbReference type="Pfam" id="PF07848">
    <property type="entry name" value="PaaX"/>
    <property type="match status" value="1"/>
</dbReference>
<evidence type="ECO:0000313" key="4">
    <source>
        <dbReference type="EMBL" id="GAA5163731.1"/>
    </source>
</evidence>
<evidence type="ECO:0000259" key="3">
    <source>
        <dbReference type="Pfam" id="PF20803"/>
    </source>
</evidence>
<dbReference type="Gene3D" id="1.20.58.1460">
    <property type="match status" value="1"/>
</dbReference>
<evidence type="ECO:0000259" key="1">
    <source>
        <dbReference type="Pfam" id="PF07848"/>
    </source>
</evidence>
<dbReference type="Pfam" id="PF08223">
    <property type="entry name" value="PaaX_C"/>
    <property type="match status" value="1"/>
</dbReference>
<dbReference type="InterPro" id="IPR048846">
    <property type="entry name" value="PaaX-like_central"/>
</dbReference>
<accession>A0ABP9QL38</accession>
<feature type="domain" description="Transcriptional repressor PaaX-like N-terminal" evidence="1">
    <location>
        <begin position="14"/>
        <end position="82"/>
    </location>
</feature>
<keyword evidence="5" id="KW-1185">Reference proteome</keyword>
<evidence type="ECO:0000259" key="2">
    <source>
        <dbReference type="Pfam" id="PF08223"/>
    </source>
</evidence>
<evidence type="ECO:0000313" key="5">
    <source>
        <dbReference type="Proteomes" id="UP001428817"/>
    </source>
</evidence>
<dbReference type="InterPro" id="IPR012906">
    <property type="entry name" value="PaaX-like_N"/>
</dbReference>
<organism evidence="4 5">
    <name type="scientific">Pseudonocardia eucalypti</name>
    <dbReference type="NCBI Taxonomy" id="648755"/>
    <lineage>
        <taxon>Bacteria</taxon>
        <taxon>Bacillati</taxon>
        <taxon>Actinomycetota</taxon>
        <taxon>Actinomycetes</taxon>
        <taxon>Pseudonocardiales</taxon>
        <taxon>Pseudonocardiaceae</taxon>
        <taxon>Pseudonocardia</taxon>
    </lineage>
</organism>
<dbReference type="Pfam" id="PF20803">
    <property type="entry name" value="PaaX_M"/>
    <property type="match status" value="1"/>
</dbReference>
<feature type="domain" description="Transcriptional repressor PaaX-like central Cas2-like" evidence="3">
    <location>
        <begin position="101"/>
        <end position="179"/>
    </location>
</feature>
<dbReference type="RefSeq" id="WP_185062225.1">
    <property type="nucleotide sequence ID" value="NZ_BAABJP010000030.1"/>
</dbReference>
<dbReference type="Gene3D" id="1.10.10.10">
    <property type="entry name" value="Winged helix-like DNA-binding domain superfamily/Winged helix DNA-binding domain"/>
    <property type="match status" value="1"/>
</dbReference>
<dbReference type="Proteomes" id="UP001428817">
    <property type="component" value="Unassembled WGS sequence"/>
</dbReference>
<sequence>MTTLTETTRAGAKPRALIVTIYGLYAREVGGWIGVAALIRMMAALDVDESSVRSAISRLKRRELLAPRRVGGAAGYELSDQAREILDEGDRRIFGRQRASLSDGWLLAVFTIPEAERQKRHVLRSRLSWLGFGTATPGVWIAPRNLFDETEDVLRRSQLADYVHVFHADYLAFGDVAEHVPKWWDLDGLRALYGEFLDTFGPVLTRWRRRRTPDDAAAFADYARGLTAWRRLPFLDPGLPPELLPRDWPGVRAAELFEELRERLAEPAHRYASAVIAPQR</sequence>
<dbReference type="PIRSF" id="PIRSF020623">
    <property type="entry name" value="PaaX"/>
    <property type="match status" value="1"/>
</dbReference>
<reference evidence="5" key="1">
    <citation type="journal article" date="2019" name="Int. J. Syst. Evol. Microbiol.">
        <title>The Global Catalogue of Microorganisms (GCM) 10K type strain sequencing project: providing services to taxonomists for standard genome sequencing and annotation.</title>
        <authorList>
            <consortium name="The Broad Institute Genomics Platform"/>
            <consortium name="The Broad Institute Genome Sequencing Center for Infectious Disease"/>
            <person name="Wu L."/>
            <person name="Ma J."/>
        </authorList>
    </citation>
    <scope>NUCLEOTIDE SEQUENCE [LARGE SCALE GENOMIC DNA]</scope>
    <source>
        <strain evidence="5">JCM 18303</strain>
    </source>
</reference>
<proteinExistence type="predicted"/>
<dbReference type="InterPro" id="IPR013225">
    <property type="entry name" value="PaaX_C"/>
</dbReference>